<dbReference type="InterPro" id="IPR000276">
    <property type="entry name" value="GPCR_Rhodpsn"/>
</dbReference>
<keyword evidence="7" id="KW-0675">Receptor</keyword>
<gene>
    <name evidence="13" type="ORF">PLOB_00004550</name>
</gene>
<feature type="transmembrane region" description="Helical" evidence="11">
    <location>
        <begin position="148"/>
        <end position="166"/>
    </location>
</feature>
<evidence type="ECO:0000313" key="14">
    <source>
        <dbReference type="Proteomes" id="UP001159405"/>
    </source>
</evidence>
<feature type="transmembrane region" description="Helical" evidence="11">
    <location>
        <begin position="68"/>
        <end position="91"/>
    </location>
</feature>
<dbReference type="InterPro" id="IPR017452">
    <property type="entry name" value="GPCR_Rhodpsn_7TM"/>
</dbReference>
<keyword evidence="6 11" id="KW-0472">Membrane</keyword>
<dbReference type="PANTHER" id="PTHR24246:SF27">
    <property type="entry name" value="ADENOSINE RECEPTOR, ISOFORM A"/>
    <property type="match status" value="1"/>
</dbReference>
<dbReference type="SUPFAM" id="SSF81321">
    <property type="entry name" value="Family A G protein-coupled receptor-like"/>
    <property type="match status" value="1"/>
</dbReference>
<keyword evidence="9" id="KW-0807">Transducer</keyword>
<evidence type="ECO:0000256" key="9">
    <source>
        <dbReference type="ARBA" id="ARBA00023224"/>
    </source>
</evidence>
<comment type="caution">
    <text evidence="13">The sequence shown here is derived from an EMBL/GenBank/DDBJ whole genome shotgun (WGS) entry which is preliminary data.</text>
</comment>
<feature type="transmembrane region" description="Helical" evidence="11">
    <location>
        <begin position="226"/>
        <end position="249"/>
    </location>
</feature>
<keyword evidence="4 11" id="KW-1133">Transmembrane helix</keyword>
<accession>A0ABN8NBX7</accession>
<reference evidence="13 14" key="1">
    <citation type="submission" date="2022-05" db="EMBL/GenBank/DDBJ databases">
        <authorList>
            <consortium name="Genoscope - CEA"/>
            <person name="William W."/>
        </authorList>
    </citation>
    <scope>NUCLEOTIDE SEQUENCE [LARGE SCALE GENOMIC DNA]</scope>
</reference>
<name>A0ABN8NBX7_9CNID</name>
<evidence type="ECO:0000256" key="5">
    <source>
        <dbReference type="ARBA" id="ARBA00023040"/>
    </source>
</evidence>
<evidence type="ECO:0000256" key="10">
    <source>
        <dbReference type="SAM" id="MobiDB-lite"/>
    </source>
</evidence>
<feature type="transmembrane region" description="Helical" evidence="11">
    <location>
        <begin position="178"/>
        <end position="205"/>
    </location>
</feature>
<evidence type="ECO:0000313" key="13">
    <source>
        <dbReference type="EMBL" id="CAH3044930.1"/>
    </source>
</evidence>
<feature type="compositionally biased region" description="Low complexity" evidence="10">
    <location>
        <begin position="1"/>
        <end position="19"/>
    </location>
</feature>
<keyword evidence="3 11" id="KW-0812">Transmembrane</keyword>
<dbReference type="Proteomes" id="UP001159405">
    <property type="component" value="Unassembled WGS sequence"/>
</dbReference>
<feature type="region of interest" description="Disordered" evidence="10">
    <location>
        <begin position="1"/>
        <end position="20"/>
    </location>
</feature>
<protein>
    <recommendedName>
        <fullName evidence="12">G-protein coupled receptors family 1 profile domain-containing protein</fullName>
    </recommendedName>
</protein>
<evidence type="ECO:0000256" key="1">
    <source>
        <dbReference type="ARBA" id="ARBA00004651"/>
    </source>
</evidence>
<proteinExistence type="predicted"/>
<dbReference type="PANTHER" id="PTHR24246">
    <property type="entry name" value="OLFACTORY RECEPTOR AND ADENOSINE RECEPTOR"/>
    <property type="match status" value="1"/>
</dbReference>
<dbReference type="Gene3D" id="1.20.1070.10">
    <property type="entry name" value="Rhodopsin 7-helix transmembrane proteins"/>
    <property type="match status" value="1"/>
</dbReference>
<evidence type="ECO:0000256" key="6">
    <source>
        <dbReference type="ARBA" id="ARBA00023136"/>
    </source>
</evidence>
<keyword evidence="5" id="KW-0297">G-protein coupled receptor</keyword>
<keyword evidence="2" id="KW-1003">Cell membrane</keyword>
<keyword evidence="14" id="KW-1185">Reference proteome</keyword>
<organism evidence="13 14">
    <name type="scientific">Porites lobata</name>
    <dbReference type="NCBI Taxonomy" id="104759"/>
    <lineage>
        <taxon>Eukaryota</taxon>
        <taxon>Metazoa</taxon>
        <taxon>Cnidaria</taxon>
        <taxon>Anthozoa</taxon>
        <taxon>Hexacorallia</taxon>
        <taxon>Scleractinia</taxon>
        <taxon>Fungiina</taxon>
        <taxon>Poritidae</taxon>
        <taxon>Porites</taxon>
    </lineage>
</organism>
<comment type="subcellular location">
    <subcellularLocation>
        <location evidence="1">Cell membrane</location>
        <topology evidence="1">Multi-pass membrane protein</topology>
    </subcellularLocation>
</comment>
<feature type="transmembrane region" description="Helical" evidence="11">
    <location>
        <begin position="106"/>
        <end position="127"/>
    </location>
</feature>
<feature type="transmembrane region" description="Helical" evidence="11">
    <location>
        <begin position="34"/>
        <end position="56"/>
    </location>
</feature>
<evidence type="ECO:0000256" key="8">
    <source>
        <dbReference type="ARBA" id="ARBA00023180"/>
    </source>
</evidence>
<evidence type="ECO:0000256" key="3">
    <source>
        <dbReference type="ARBA" id="ARBA00022692"/>
    </source>
</evidence>
<dbReference type="PROSITE" id="PS50262">
    <property type="entry name" value="G_PROTEIN_RECEP_F1_2"/>
    <property type="match status" value="1"/>
</dbReference>
<keyword evidence="8" id="KW-0325">Glycoprotein</keyword>
<evidence type="ECO:0000259" key="12">
    <source>
        <dbReference type="PROSITE" id="PS50262"/>
    </source>
</evidence>
<dbReference type="Pfam" id="PF00001">
    <property type="entry name" value="7tm_1"/>
    <property type="match status" value="1"/>
</dbReference>
<evidence type="ECO:0000256" key="11">
    <source>
        <dbReference type="SAM" id="Phobius"/>
    </source>
</evidence>
<evidence type="ECO:0000256" key="4">
    <source>
        <dbReference type="ARBA" id="ARBA00022989"/>
    </source>
</evidence>
<evidence type="ECO:0000256" key="7">
    <source>
        <dbReference type="ARBA" id="ARBA00023170"/>
    </source>
</evidence>
<feature type="domain" description="G-protein coupled receptors family 1 profile" evidence="12">
    <location>
        <begin position="47"/>
        <end position="288"/>
    </location>
</feature>
<dbReference type="EMBL" id="CALNXK010000012">
    <property type="protein sequence ID" value="CAH3044930.1"/>
    <property type="molecule type" value="Genomic_DNA"/>
</dbReference>
<evidence type="ECO:0000256" key="2">
    <source>
        <dbReference type="ARBA" id="ARBA00022475"/>
    </source>
</evidence>
<sequence>MKIPLQNTSTPQRTTQSSTYEQQARSSAELYISLTYYAFLVIASVTGNGLVIGAYASNKWLRTALTHTLIIGLACADSLVGIVSLPIWMYITFRDHKHIPFSPLAYQFYITADIFIGSASIFQLMGISIERSHAVLRPLQHRLLGRRIFYIAVAAAWICSAALASLQPLQYGTDWQVVYTILIATVCFFIPTVVITIAYCSIFFSAKGKASLSKHQTHKKTLAKEVSLSLTVAMITLLFVITWLPLFALSILATFNPEVLPLPSTSTRLLHFVKCMHYSSSAINPVLYSYRNVELRRTISVLLQRLVLRRGPGVDEVFRSRRSSSVVSASHFRKLSTVSDRCRKTSAESQ</sequence>
<dbReference type="PRINTS" id="PR00237">
    <property type="entry name" value="GPCRRHODOPSN"/>
</dbReference>